<protein>
    <recommendedName>
        <fullName evidence="4">alpha-amylase</fullName>
        <ecNumber evidence="4">3.2.1.1</ecNumber>
    </recommendedName>
</protein>
<dbReference type="SUPFAM" id="SSF51011">
    <property type="entry name" value="Glycosyl hydrolase domain"/>
    <property type="match status" value="1"/>
</dbReference>
<evidence type="ECO:0000256" key="16">
    <source>
        <dbReference type="PIRSR" id="PIRSR001024-5"/>
    </source>
</evidence>
<evidence type="ECO:0000256" key="10">
    <source>
        <dbReference type="ARBA" id="ARBA00023180"/>
    </source>
</evidence>
<organism evidence="19 20">
    <name type="scientific">Monascus purpureus</name>
    <name type="common">Red mold</name>
    <name type="synonym">Monascus anka</name>
    <dbReference type="NCBI Taxonomy" id="5098"/>
    <lineage>
        <taxon>Eukaryota</taxon>
        <taxon>Fungi</taxon>
        <taxon>Dikarya</taxon>
        <taxon>Ascomycota</taxon>
        <taxon>Pezizomycotina</taxon>
        <taxon>Eurotiomycetes</taxon>
        <taxon>Eurotiomycetidae</taxon>
        <taxon>Eurotiales</taxon>
        <taxon>Aspergillaceae</taxon>
        <taxon>Monascus</taxon>
    </lineage>
</organism>
<comment type="cofactor">
    <cofactor evidence="2">
        <name>Ca(2+)</name>
        <dbReference type="ChEBI" id="CHEBI:29108"/>
    </cofactor>
</comment>
<dbReference type="PANTHER" id="PTHR10357:SF215">
    <property type="entry name" value="ALPHA-AMYLASE 1"/>
    <property type="match status" value="1"/>
</dbReference>
<dbReference type="FunFam" id="3.20.20.80:FF:000120">
    <property type="entry name" value="Alpha-amylase A"/>
    <property type="match status" value="1"/>
</dbReference>
<evidence type="ECO:0000256" key="4">
    <source>
        <dbReference type="ARBA" id="ARBA00012595"/>
    </source>
</evidence>
<feature type="active site" description="Proton donor" evidence="13">
    <location>
        <position position="257"/>
    </location>
</feature>
<keyword evidence="20" id="KW-1185">Reference proteome</keyword>
<evidence type="ECO:0000256" key="1">
    <source>
        <dbReference type="ARBA" id="ARBA00000548"/>
    </source>
</evidence>
<evidence type="ECO:0000256" key="15">
    <source>
        <dbReference type="PIRSR" id="PIRSR001024-4"/>
    </source>
</evidence>
<reference evidence="19 20" key="1">
    <citation type="submission" date="2019-06" db="EMBL/GenBank/DDBJ databases">
        <title>Wine fermentation using esterase from Monascus purpureus.</title>
        <authorList>
            <person name="Geng C."/>
            <person name="Zhang Y."/>
        </authorList>
    </citation>
    <scope>NUCLEOTIDE SEQUENCE [LARGE SCALE GENOMIC DNA]</scope>
    <source>
        <strain evidence="19">HQ1</strain>
    </source>
</reference>
<evidence type="ECO:0000313" key="19">
    <source>
        <dbReference type="EMBL" id="TQB73364.1"/>
    </source>
</evidence>
<evidence type="ECO:0000256" key="12">
    <source>
        <dbReference type="ARBA" id="ARBA00023295"/>
    </source>
</evidence>
<evidence type="ECO:0000256" key="14">
    <source>
        <dbReference type="PIRSR" id="PIRSR001024-2"/>
    </source>
</evidence>
<feature type="disulfide bond" evidence="15">
    <location>
        <begin position="56"/>
        <end position="64"/>
    </location>
</feature>
<feature type="disulfide bond" evidence="15">
    <location>
        <begin position="267"/>
        <end position="310"/>
    </location>
</feature>
<feature type="chain" id="PRO_5021271217" description="alpha-amylase" evidence="17">
    <location>
        <begin position="27"/>
        <end position="552"/>
    </location>
</feature>
<dbReference type="Gene3D" id="3.20.20.80">
    <property type="entry name" value="Glycosidases"/>
    <property type="match status" value="1"/>
</dbReference>
<keyword evidence="11" id="KW-0119">Carbohydrate metabolism</keyword>
<evidence type="ECO:0000256" key="7">
    <source>
        <dbReference type="ARBA" id="ARBA00022801"/>
    </source>
</evidence>
<feature type="active site" description="Nucleophile" evidence="13">
    <location>
        <position position="233"/>
    </location>
</feature>
<dbReference type="Gene3D" id="2.60.40.1180">
    <property type="entry name" value="Golgi alpha-mannosidase II"/>
    <property type="match status" value="1"/>
</dbReference>
<keyword evidence="6 17" id="KW-0732">Signal</keyword>
<keyword evidence="10" id="KW-0325">Glycoprotein</keyword>
<feature type="disulfide bond" evidence="15">
    <location>
        <begin position="484"/>
        <end position="520"/>
    </location>
</feature>
<dbReference type="InterPro" id="IPR006047">
    <property type="entry name" value="GH13_cat_dom"/>
</dbReference>
<dbReference type="Proteomes" id="UP000319663">
    <property type="component" value="Unassembled WGS sequence"/>
</dbReference>
<keyword evidence="8" id="KW-0106">Calcium</keyword>
<evidence type="ECO:0000256" key="9">
    <source>
        <dbReference type="ARBA" id="ARBA00023157"/>
    </source>
</evidence>
<evidence type="ECO:0000256" key="11">
    <source>
        <dbReference type="ARBA" id="ARBA00023277"/>
    </source>
</evidence>
<evidence type="ECO:0000256" key="2">
    <source>
        <dbReference type="ARBA" id="ARBA00001913"/>
    </source>
</evidence>
<dbReference type="GO" id="GO:0004556">
    <property type="term" value="F:alpha-amylase activity"/>
    <property type="evidence" value="ECO:0007669"/>
    <property type="project" value="UniProtKB-EC"/>
</dbReference>
<dbReference type="SMART" id="SM00642">
    <property type="entry name" value="Aamy"/>
    <property type="match status" value="1"/>
</dbReference>
<feature type="binding site" evidence="16">
    <location>
        <position position="231"/>
    </location>
    <ligand>
        <name>substrate</name>
    </ligand>
</feature>
<feature type="signal peptide" evidence="17">
    <location>
        <begin position="1"/>
        <end position="26"/>
    </location>
</feature>
<comment type="similarity">
    <text evidence="3">Belongs to the glycosyl hydrolase 13 family.</text>
</comment>
<dbReference type="Pfam" id="PF00128">
    <property type="entry name" value="Alpha-amylase"/>
    <property type="match status" value="1"/>
</dbReference>
<sequence length="552" mass="61032">MTARKTRWTVCLFIVSCALAFTTASAATKEQWRHRSVYQIVTDRFARSDDATTAPCNAAAGNYCGGSFRGIIDRLDYIQDLGFSAVWISPVTYQIQKVTSDLSAYHGYWQEDLYRINPSFGTPDDLKALSAELHARGMYLMVDVVVNDLAWAGNYTSIDYSQFNPFNSPEYFHPFRLLSDDFNNSTCVTECWLGDETVSLPDLKTEDHVVASMLYSWVSELVSNYSMDGLRLDSIFNVDQQFWHGFNSSAGVFCLGEGSTQDASSLCPLQWSIDGLLNYPLYHRLTATFNNTETDMAGLLEEMSRIKSQCKDVFSLGTFTENQDVPRFASYTKDISLAKNIITYNILGDGIPVLYYGEEQHFDGAYNPVNREPLWSTGYDNTSTPLPALVQSLNRIRSYAIQDGQQYTEDASGSREYATFVSYPIYNTSHVVALRKGYAGNQVVAVLSNLGSNPSSDSSETSLVLSTNGTGFHPGQNVTEILSCESVLTDSSSGDLRVSLSDGGPRVFYPSKSLNNSGICGRKYGATGVRAHVGSADDYMLMVRHAGSGLQF</sequence>
<dbReference type="SUPFAM" id="SSF51445">
    <property type="entry name" value="(Trans)glycosidases"/>
    <property type="match status" value="1"/>
</dbReference>
<comment type="caution">
    <text evidence="19">The sequence shown here is derived from an EMBL/GenBank/DDBJ whole genome shotgun (WGS) entry which is preliminary data.</text>
</comment>
<keyword evidence="12" id="KW-0326">Glycosidase</keyword>
<evidence type="ECO:0000256" key="13">
    <source>
        <dbReference type="PIRSR" id="PIRSR001024-1"/>
    </source>
</evidence>
<evidence type="ECO:0000256" key="5">
    <source>
        <dbReference type="ARBA" id="ARBA00022723"/>
    </source>
</evidence>
<gene>
    <name evidence="19" type="ORF">MPDQ_005949</name>
</gene>
<feature type="binding site" evidence="16">
    <location>
        <position position="371"/>
    </location>
    <ligand>
        <name>substrate</name>
    </ligand>
</feature>
<feature type="site" description="Transition state stabilizer" evidence="14">
    <location>
        <position position="324"/>
    </location>
</feature>
<evidence type="ECO:0000256" key="17">
    <source>
        <dbReference type="SAM" id="SignalP"/>
    </source>
</evidence>
<dbReference type="AlphaFoldDB" id="A0A507QZJ4"/>
<dbReference type="GO" id="GO:0005509">
    <property type="term" value="F:calcium ion binding"/>
    <property type="evidence" value="ECO:0007669"/>
    <property type="project" value="InterPro"/>
</dbReference>
<evidence type="ECO:0000313" key="20">
    <source>
        <dbReference type="Proteomes" id="UP000319663"/>
    </source>
</evidence>
<dbReference type="InterPro" id="IPR013777">
    <property type="entry name" value="A-amylase-like"/>
</dbReference>
<keyword evidence="7" id="KW-0378">Hydrolase</keyword>
<evidence type="ECO:0000259" key="18">
    <source>
        <dbReference type="SMART" id="SM00642"/>
    </source>
</evidence>
<accession>A0A507QZJ4</accession>
<keyword evidence="9 15" id="KW-1015">Disulfide bond</keyword>
<name>A0A507QZJ4_MONPU</name>
<evidence type="ECO:0000256" key="8">
    <source>
        <dbReference type="ARBA" id="ARBA00022837"/>
    </source>
</evidence>
<dbReference type="InterPro" id="IPR015340">
    <property type="entry name" value="A_amylase_C_dom"/>
</dbReference>
<feature type="binding site" evidence="16">
    <location>
        <position position="324"/>
    </location>
    <ligand>
        <name>substrate</name>
    </ligand>
</feature>
<dbReference type="PIRSF" id="PIRSF001024">
    <property type="entry name" value="Alph-amyl_fung"/>
    <property type="match status" value="1"/>
</dbReference>
<dbReference type="PANTHER" id="PTHR10357">
    <property type="entry name" value="ALPHA-AMYLASE FAMILY MEMBER"/>
    <property type="match status" value="1"/>
</dbReference>
<dbReference type="STRING" id="5098.A0A507QZJ4"/>
<dbReference type="EC" id="3.2.1.1" evidence="4"/>
<evidence type="ECO:0000256" key="3">
    <source>
        <dbReference type="ARBA" id="ARBA00008061"/>
    </source>
</evidence>
<dbReference type="CDD" id="cd11319">
    <property type="entry name" value="AmyAc_euk_AmyA"/>
    <property type="match status" value="1"/>
</dbReference>
<feature type="domain" description="Glycosyl hydrolase family 13 catalytic" evidence="18">
    <location>
        <begin position="39"/>
        <end position="397"/>
    </location>
</feature>
<evidence type="ECO:0000256" key="6">
    <source>
        <dbReference type="ARBA" id="ARBA00022729"/>
    </source>
</evidence>
<feature type="binding site" evidence="16">
    <location>
        <position position="109"/>
    </location>
    <ligand>
        <name>substrate</name>
    </ligand>
</feature>
<dbReference type="InterPro" id="IPR017853">
    <property type="entry name" value="GH"/>
</dbReference>
<comment type="catalytic activity">
    <reaction evidence="1">
        <text>Endohydrolysis of (1-&gt;4)-alpha-D-glucosidic linkages in polysaccharides containing three or more (1-&gt;4)-alpha-linked D-glucose units.</text>
        <dbReference type="EC" id="3.2.1.1"/>
    </reaction>
</comment>
<proteinExistence type="inferred from homology"/>
<dbReference type="InterPro" id="IPR013780">
    <property type="entry name" value="Glyco_hydro_b"/>
</dbReference>
<dbReference type="EMBL" id="VIFY01000046">
    <property type="protein sequence ID" value="TQB73364.1"/>
    <property type="molecule type" value="Genomic_DNA"/>
</dbReference>
<dbReference type="GO" id="GO:0016052">
    <property type="term" value="P:carbohydrate catabolic process"/>
    <property type="evidence" value="ECO:0007669"/>
    <property type="project" value="InterPro"/>
</dbReference>
<keyword evidence="5" id="KW-0479">Metal-binding</keyword>
<dbReference type="Pfam" id="PF09260">
    <property type="entry name" value="A_amylase_dom_C"/>
    <property type="match status" value="1"/>
</dbReference>